<dbReference type="GO" id="GO:0016491">
    <property type="term" value="F:oxidoreductase activity"/>
    <property type="evidence" value="ECO:0007669"/>
    <property type="project" value="InterPro"/>
</dbReference>
<gene>
    <name evidence="2" type="ORF">EWM62_02875</name>
</gene>
<dbReference type="OrthoDB" id="1095575at2"/>
<keyword evidence="3" id="KW-1185">Reference proteome</keyword>
<evidence type="ECO:0000313" key="2">
    <source>
        <dbReference type="EMBL" id="RYU92582.1"/>
    </source>
</evidence>
<dbReference type="AlphaFoldDB" id="A0A4Q5LSS7"/>
<dbReference type="InterPro" id="IPR050553">
    <property type="entry name" value="Thioredoxin_ResA/DsbE_sf"/>
</dbReference>
<dbReference type="CDD" id="cd02966">
    <property type="entry name" value="TlpA_like_family"/>
    <property type="match status" value="1"/>
</dbReference>
<proteinExistence type="predicted"/>
<sequence length="291" mass="32573">MVKNTVSVQMDYFSRGVVNQYKVSVFLQRAHNPEKLALSFTFPEFNYTRFVYKGVLYFLCADRSGMGQNFICVLPERARFMSIDRGDMVTLNHFASIGGDKFKLIANNYAGRIVLLQGPLDGFSQIQAPLAGTEKTVTTSAADTIVSDQVGFKAPLIQGKNMNPLMKKGGQVSTAGLKGKYIFVDFWSTYCAPCIEELPYLKAAYDKYKRDVFEIVGVFDERAPGLTKKIFEANKVTWPTVGMNSKDAEISGYGHVQSFPTNYLIDPSGRIIAFNLRSEDLMNRLKELIGH</sequence>
<evidence type="ECO:0000313" key="3">
    <source>
        <dbReference type="Proteomes" id="UP000293331"/>
    </source>
</evidence>
<dbReference type="InterPro" id="IPR036249">
    <property type="entry name" value="Thioredoxin-like_sf"/>
</dbReference>
<dbReference type="InterPro" id="IPR013766">
    <property type="entry name" value="Thioredoxin_domain"/>
</dbReference>
<evidence type="ECO:0000259" key="1">
    <source>
        <dbReference type="PROSITE" id="PS51352"/>
    </source>
</evidence>
<dbReference type="PANTHER" id="PTHR42852:SF13">
    <property type="entry name" value="PROTEIN DIPZ"/>
    <property type="match status" value="1"/>
</dbReference>
<accession>A0A4Q5LSS7</accession>
<dbReference type="PROSITE" id="PS51352">
    <property type="entry name" value="THIOREDOXIN_2"/>
    <property type="match status" value="1"/>
</dbReference>
<dbReference type="Proteomes" id="UP000293331">
    <property type="component" value="Unassembled WGS sequence"/>
</dbReference>
<dbReference type="Pfam" id="PF00578">
    <property type="entry name" value="AhpC-TSA"/>
    <property type="match status" value="1"/>
</dbReference>
<name>A0A4Q5LSS7_9SPHI</name>
<dbReference type="InterPro" id="IPR000866">
    <property type="entry name" value="AhpC/TSA"/>
</dbReference>
<feature type="domain" description="Thioredoxin" evidence="1">
    <location>
        <begin position="148"/>
        <end position="291"/>
    </location>
</feature>
<organism evidence="2 3">
    <name type="scientific">Mucilaginibacter terrigena</name>
    <dbReference type="NCBI Taxonomy" id="2492395"/>
    <lineage>
        <taxon>Bacteria</taxon>
        <taxon>Pseudomonadati</taxon>
        <taxon>Bacteroidota</taxon>
        <taxon>Sphingobacteriia</taxon>
        <taxon>Sphingobacteriales</taxon>
        <taxon>Sphingobacteriaceae</taxon>
        <taxon>Mucilaginibacter</taxon>
    </lineage>
</organism>
<dbReference type="SUPFAM" id="SSF52833">
    <property type="entry name" value="Thioredoxin-like"/>
    <property type="match status" value="1"/>
</dbReference>
<dbReference type="PANTHER" id="PTHR42852">
    <property type="entry name" value="THIOL:DISULFIDE INTERCHANGE PROTEIN DSBE"/>
    <property type="match status" value="1"/>
</dbReference>
<dbReference type="Gene3D" id="3.40.30.10">
    <property type="entry name" value="Glutaredoxin"/>
    <property type="match status" value="1"/>
</dbReference>
<dbReference type="EMBL" id="SEWG01000001">
    <property type="protein sequence ID" value="RYU92582.1"/>
    <property type="molecule type" value="Genomic_DNA"/>
</dbReference>
<comment type="caution">
    <text evidence="2">The sequence shown here is derived from an EMBL/GenBank/DDBJ whole genome shotgun (WGS) entry which is preliminary data.</text>
</comment>
<protein>
    <submittedName>
        <fullName evidence="2">TlpA family protein disulfide reductase</fullName>
    </submittedName>
</protein>
<dbReference type="GO" id="GO:0016209">
    <property type="term" value="F:antioxidant activity"/>
    <property type="evidence" value="ECO:0007669"/>
    <property type="project" value="InterPro"/>
</dbReference>
<reference evidence="2 3" key="1">
    <citation type="submission" date="2019-02" db="EMBL/GenBank/DDBJ databases">
        <title>Bacterial novel species Mucilaginibacter sp. 17JY9-4 isolated from soil.</title>
        <authorList>
            <person name="Jung H.-Y."/>
        </authorList>
    </citation>
    <scope>NUCLEOTIDE SEQUENCE [LARGE SCALE GENOMIC DNA]</scope>
    <source>
        <strain evidence="2 3">17JY9-4</strain>
    </source>
</reference>